<evidence type="ECO:0000256" key="2">
    <source>
        <dbReference type="SAM" id="Phobius"/>
    </source>
</evidence>
<feature type="transmembrane region" description="Helical" evidence="2">
    <location>
        <begin position="30"/>
        <end position="49"/>
    </location>
</feature>
<keyword evidence="2" id="KW-1133">Transmembrane helix</keyword>
<keyword evidence="2" id="KW-0812">Transmembrane</keyword>
<evidence type="ECO:0000256" key="1">
    <source>
        <dbReference type="PIRNR" id="PIRNR016661"/>
    </source>
</evidence>
<reference evidence="3 4" key="1">
    <citation type="submission" date="2016-04" db="EMBL/GenBank/DDBJ databases">
        <title>Complete genome sequence of Thermococcus barossii type strain SHCK-94.</title>
        <authorList>
            <person name="Oger P.M."/>
        </authorList>
    </citation>
    <scope>NUCLEOTIDE SEQUENCE [LARGE SCALE GENOMIC DNA]</scope>
    <source>
        <strain evidence="3 4">SHCK-94</strain>
    </source>
</reference>
<protein>
    <submittedName>
        <fullName evidence="3">Biotin transporter BioY</fullName>
    </submittedName>
</protein>
<dbReference type="GO" id="GO:0005886">
    <property type="term" value="C:plasma membrane"/>
    <property type="evidence" value="ECO:0007669"/>
    <property type="project" value="UniProtKB-SubCell"/>
</dbReference>
<dbReference type="Pfam" id="PF02632">
    <property type="entry name" value="BioY"/>
    <property type="match status" value="1"/>
</dbReference>
<name>A0A2Z2MRH0_9EURY</name>
<evidence type="ECO:0000313" key="3">
    <source>
        <dbReference type="EMBL" id="ASJ04871.1"/>
    </source>
</evidence>
<feature type="transmembrane region" description="Helical" evidence="2">
    <location>
        <begin position="112"/>
        <end position="133"/>
    </location>
</feature>
<keyword evidence="1 2" id="KW-0472">Membrane</keyword>
<keyword evidence="1" id="KW-1003">Cell membrane</keyword>
<dbReference type="InterPro" id="IPR003784">
    <property type="entry name" value="BioY"/>
</dbReference>
<organism evidence="3 4">
    <name type="scientific">Thermococcus barossii</name>
    <dbReference type="NCBI Taxonomy" id="54077"/>
    <lineage>
        <taxon>Archaea</taxon>
        <taxon>Methanobacteriati</taxon>
        <taxon>Methanobacteriota</taxon>
        <taxon>Thermococci</taxon>
        <taxon>Thermococcales</taxon>
        <taxon>Thermococcaceae</taxon>
        <taxon>Thermococcus</taxon>
    </lineage>
</organism>
<dbReference type="PANTHER" id="PTHR34295:SF1">
    <property type="entry name" value="BIOTIN TRANSPORTER BIOY"/>
    <property type="match status" value="1"/>
</dbReference>
<dbReference type="Proteomes" id="UP000250272">
    <property type="component" value="Chromosome"/>
</dbReference>
<dbReference type="KEGG" id="tbs:A3L01_05645"/>
<sequence>MNGRDVAFTALFAALTAVGAQISIPIGPVPITLQVLVVLLSGLVLGARLGFLSQLVYVVMGAVGLPVFAGFQGGFAILYGPTGGYIAAFPIAAFIAGYVAEKTGKKSGMLGGSLVGVGVIYLLGWLRLGLFLGGDFQKAFLLGVMPFLPVDAIKAGVAVLIADRVRKAIEIG</sequence>
<dbReference type="PANTHER" id="PTHR34295">
    <property type="entry name" value="BIOTIN TRANSPORTER BIOY"/>
    <property type="match status" value="1"/>
</dbReference>
<dbReference type="EMBL" id="CP015101">
    <property type="protein sequence ID" value="ASJ04871.1"/>
    <property type="molecule type" value="Genomic_DNA"/>
</dbReference>
<accession>A0A2Z2MRH0</accession>
<proteinExistence type="inferred from homology"/>
<dbReference type="GO" id="GO:0015225">
    <property type="term" value="F:biotin transmembrane transporter activity"/>
    <property type="evidence" value="ECO:0007669"/>
    <property type="project" value="UniProtKB-UniRule"/>
</dbReference>
<dbReference type="RefSeq" id="WP_088864881.1">
    <property type="nucleotide sequence ID" value="NZ_CP015101.1"/>
</dbReference>
<keyword evidence="1" id="KW-0813">Transport</keyword>
<dbReference type="OrthoDB" id="50443at2157"/>
<feature type="transmembrane region" description="Helical" evidence="2">
    <location>
        <begin position="83"/>
        <end position="100"/>
    </location>
</feature>
<dbReference type="PIRSF" id="PIRSF016661">
    <property type="entry name" value="BioY"/>
    <property type="match status" value="1"/>
</dbReference>
<comment type="similarity">
    <text evidence="1">Belongs to the BioY family.</text>
</comment>
<dbReference type="AlphaFoldDB" id="A0A2Z2MRH0"/>
<keyword evidence="4" id="KW-1185">Reference proteome</keyword>
<dbReference type="Gene3D" id="1.10.1760.20">
    <property type="match status" value="1"/>
</dbReference>
<evidence type="ECO:0000313" key="4">
    <source>
        <dbReference type="Proteomes" id="UP000250272"/>
    </source>
</evidence>
<feature type="transmembrane region" description="Helical" evidence="2">
    <location>
        <begin position="139"/>
        <end position="162"/>
    </location>
</feature>
<dbReference type="GeneID" id="33326235"/>
<gene>
    <name evidence="3" type="ORF">A3L01_05645</name>
</gene>
<feature type="transmembrane region" description="Helical" evidence="2">
    <location>
        <begin position="56"/>
        <end position="77"/>
    </location>
</feature>
<comment type="subcellular location">
    <subcellularLocation>
        <location evidence="1">Cell membrane</location>
        <topology evidence="1">Multi-pass membrane protein</topology>
    </subcellularLocation>
</comment>